<dbReference type="Pfam" id="PF14191">
    <property type="entry name" value="YodL"/>
    <property type="match status" value="1"/>
</dbReference>
<proteinExistence type="predicted"/>
<comment type="caution">
    <text evidence="2">The sequence shown here is derived from an EMBL/GenBank/DDBJ whole genome shotgun (WGS) entry which is preliminary data.</text>
</comment>
<accession>A0A6N7Y096</accession>
<evidence type="ECO:0000313" key="3">
    <source>
        <dbReference type="Proteomes" id="UP000469523"/>
    </source>
</evidence>
<feature type="domain" description="YodL-like" evidence="1">
    <location>
        <begin position="76"/>
        <end position="172"/>
    </location>
</feature>
<dbReference type="EMBL" id="VUNQ01000084">
    <property type="protein sequence ID" value="MSU03517.1"/>
    <property type="molecule type" value="Genomic_DNA"/>
</dbReference>
<evidence type="ECO:0000313" key="2">
    <source>
        <dbReference type="EMBL" id="MSU03517.1"/>
    </source>
</evidence>
<organism evidence="2 3">
    <name type="scientific">Tissierella pigra</name>
    <dbReference type="NCBI Taxonomy" id="2607614"/>
    <lineage>
        <taxon>Bacteria</taxon>
        <taxon>Bacillati</taxon>
        <taxon>Bacillota</taxon>
        <taxon>Tissierellia</taxon>
        <taxon>Tissierellales</taxon>
        <taxon>Tissierellaceae</taxon>
        <taxon>Tissierella</taxon>
    </lineage>
</organism>
<dbReference type="AlphaFoldDB" id="A0A6N7Y096"/>
<name>A0A6N7Y096_9FIRM</name>
<sequence length="185" mass="21701">MSSIKLKNDCIFYYGNPAGYVEKDIATVDCIFQNEEFKNWIYQRKLIPKWTQGVFERLSKGDTVHFNNEVLISLKSCRIWQLRTDVSPGCKFIGYEELKEAFGEPDKDNYRIVYDGEIGTNDLEEIYTKFNLDHPNGFMGHSLSISDVVELYDSTSHEFYYVDRFGFKEIDFEQKEQNQGMNMSI</sequence>
<evidence type="ECO:0000259" key="1">
    <source>
        <dbReference type="Pfam" id="PF14191"/>
    </source>
</evidence>
<dbReference type="Proteomes" id="UP000469523">
    <property type="component" value="Unassembled WGS sequence"/>
</dbReference>
<keyword evidence="3" id="KW-1185">Reference proteome</keyword>
<reference evidence="2 3" key="1">
    <citation type="submission" date="2019-09" db="EMBL/GenBank/DDBJ databases">
        <title>In-depth cultivation of the pig gut microbiome towards novel bacterial diversity and tailored functional studies.</title>
        <authorList>
            <person name="Wylensek D."/>
            <person name="Hitch T.C.A."/>
            <person name="Clavel T."/>
        </authorList>
    </citation>
    <scope>NUCLEOTIDE SEQUENCE [LARGE SCALE GENOMIC DNA]</scope>
    <source>
        <strain evidence="2 3">WCA3-693-APC-4?</strain>
    </source>
</reference>
<protein>
    <recommendedName>
        <fullName evidence="1">YodL-like domain-containing protein</fullName>
    </recommendedName>
</protein>
<dbReference type="InterPro" id="IPR025923">
    <property type="entry name" value="YodL-like_dom"/>
</dbReference>
<gene>
    <name evidence="2" type="ORF">FYJ83_18835</name>
</gene>
<dbReference type="RefSeq" id="WP_154443072.1">
    <property type="nucleotide sequence ID" value="NZ_VUNQ01000084.1"/>
</dbReference>